<dbReference type="PANTHER" id="PTHR41729:SF1">
    <property type="entry name" value="GLUTAMYL-TRNA SYNTHETASE"/>
    <property type="match status" value="1"/>
</dbReference>
<organism evidence="1 2">
    <name type="scientific">Reyranella aquatilis</name>
    <dbReference type="NCBI Taxonomy" id="2035356"/>
    <lineage>
        <taxon>Bacteria</taxon>
        <taxon>Pseudomonadati</taxon>
        <taxon>Pseudomonadota</taxon>
        <taxon>Alphaproteobacteria</taxon>
        <taxon>Hyphomicrobiales</taxon>
        <taxon>Reyranellaceae</taxon>
        <taxon>Reyranella</taxon>
    </lineage>
</organism>
<protein>
    <submittedName>
        <fullName evidence="1">DUF4202 domain-containing protein</fullName>
    </submittedName>
</protein>
<proteinExistence type="predicted"/>
<dbReference type="Proteomes" id="UP001198862">
    <property type="component" value="Unassembled WGS sequence"/>
</dbReference>
<dbReference type="RefSeq" id="WP_230548667.1">
    <property type="nucleotide sequence ID" value="NZ_JAJISD010000001.1"/>
</dbReference>
<evidence type="ECO:0000313" key="2">
    <source>
        <dbReference type="Proteomes" id="UP001198862"/>
    </source>
</evidence>
<name>A0ABS8KN01_9HYPH</name>
<dbReference type="InterPro" id="IPR025255">
    <property type="entry name" value="DUF4202"/>
</dbReference>
<gene>
    <name evidence="1" type="ORF">LJ725_00500</name>
</gene>
<dbReference type="Pfam" id="PF13875">
    <property type="entry name" value="DUF4202"/>
    <property type="match status" value="1"/>
</dbReference>
<dbReference type="PANTHER" id="PTHR41729">
    <property type="entry name" value="GLUTAMYL-TRNA SYNTHETASE"/>
    <property type="match status" value="1"/>
</dbReference>
<sequence>MTELSPHFDATIADIDAANAQDPRLDRVDGAARPREVVYSERMSDCMARLYPDASEALRLAARAQHICRWQIPRTDYPLGREGYNAWRTACREHHATLISGIMRRHGYADGDIAQVVKIIRKEQLKRDPESQALENVVAVVFVQHYLDEFIAGHRDYDDTKLAGILKKTLRKMDATGHAAALAANLPARTVRLIEMALK</sequence>
<accession>A0ABS8KN01</accession>
<dbReference type="EMBL" id="JAJISD010000001">
    <property type="protein sequence ID" value="MCC8427431.1"/>
    <property type="molecule type" value="Genomic_DNA"/>
</dbReference>
<keyword evidence="2" id="KW-1185">Reference proteome</keyword>
<comment type="caution">
    <text evidence="1">The sequence shown here is derived from an EMBL/GenBank/DDBJ whole genome shotgun (WGS) entry which is preliminary data.</text>
</comment>
<reference evidence="1 2" key="1">
    <citation type="submission" date="2021-11" db="EMBL/GenBank/DDBJ databases">
        <authorList>
            <person name="Lee D.-H."/>
            <person name="Kim S.-B."/>
        </authorList>
    </citation>
    <scope>NUCLEOTIDE SEQUENCE [LARGE SCALE GENOMIC DNA]</scope>
    <source>
        <strain evidence="1 2">KCTC 52223</strain>
    </source>
</reference>
<evidence type="ECO:0000313" key="1">
    <source>
        <dbReference type="EMBL" id="MCC8427431.1"/>
    </source>
</evidence>